<keyword evidence="2" id="KW-0067">ATP-binding</keyword>
<evidence type="ECO:0000313" key="3">
    <source>
        <dbReference type="Proteomes" id="UP000248597"/>
    </source>
</evidence>
<feature type="compositionally biased region" description="Basic and acidic residues" evidence="1">
    <location>
        <begin position="415"/>
        <end position="425"/>
    </location>
</feature>
<proteinExistence type="predicted"/>
<dbReference type="Pfam" id="PF13589">
    <property type="entry name" value="HATPase_c_3"/>
    <property type="match status" value="1"/>
</dbReference>
<dbReference type="Proteomes" id="UP000248597">
    <property type="component" value="Unassembled WGS sequence"/>
</dbReference>
<dbReference type="Gene3D" id="3.30.565.10">
    <property type="entry name" value="Histidine kinase-like ATPase, C-terminal domain"/>
    <property type="match status" value="1"/>
</dbReference>
<dbReference type="EMBL" id="QFPJ01000006">
    <property type="protein sequence ID" value="PZQ23533.1"/>
    <property type="molecule type" value="Genomic_DNA"/>
</dbReference>
<dbReference type="SUPFAM" id="SSF55874">
    <property type="entry name" value="ATPase domain of HSP90 chaperone/DNA topoisomerase II/histidine kinase"/>
    <property type="match status" value="1"/>
</dbReference>
<dbReference type="InterPro" id="IPR036890">
    <property type="entry name" value="HATPase_C_sf"/>
</dbReference>
<keyword evidence="2" id="KW-0547">Nucleotide-binding</keyword>
<comment type="caution">
    <text evidence="2">The sequence shown here is derived from an EMBL/GenBank/DDBJ whole genome shotgun (WGS) entry which is preliminary data.</text>
</comment>
<reference evidence="2 3" key="1">
    <citation type="submission" date="2017-08" db="EMBL/GenBank/DDBJ databases">
        <title>Infants hospitalized years apart are colonized by the same room-sourced microbial strains.</title>
        <authorList>
            <person name="Brooks B."/>
            <person name="Olm M.R."/>
            <person name="Firek B.A."/>
            <person name="Baker R."/>
            <person name="Thomas B.C."/>
            <person name="Morowitz M.J."/>
            <person name="Banfield J.F."/>
        </authorList>
    </citation>
    <scope>NUCLEOTIDE SEQUENCE [LARGE SCALE GENOMIC DNA]</scope>
    <source>
        <strain evidence="2">S2_005_003_R2_47</strain>
    </source>
</reference>
<dbReference type="AlphaFoldDB" id="A0A2W5N0G6"/>
<gene>
    <name evidence="2" type="ORF">DI569_03505</name>
</gene>
<evidence type="ECO:0000256" key="1">
    <source>
        <dbReference type="SAM" id="MobiDB-lite"/>
    </source>
</evidence>
<sequence length="595" mass="66504">MKFAIIPPHMSIDAMRSSGYKDASYALAELIDNSIQAAENLDRPATVEVICVDKSGSQSAGTRRRLEKLAVFDNASGMSPETLRSALQFGVGTHRDPAHQKGIGKFGMGLPNSSISQCRRVDVWTWQNDEIWHTFLDIDQIEQEIITEVPEPTRASLPDDWLQLISSEIEESGTLVVWSNLDLMRYKQSGALLRNAEMIIGRVYRYFINDGDAAIRLASYEQNGALYTNHADRFVRPTDPLMLMTGTSAPEPYDEEAAFEAFGEPQEIAIGYRGKRHIVTITASICKTATRLKGGSSAIGQFAAKNVGISVVRARRELELNRSFEIPSEPRERWWGIEVSFEPELDTVFGVTNNKQSATEFSAMSLKDDAEAEGLSIAEYRSQLEDDVDPRLPIYEINIAIDKLLDTMRAQIKRMREGERTEKGARPGAGNSAEDIATRALRRRQEKLGETGTSDQDESGSDEERADVLSAEIEQEGLDPAVAREIAVDYVERKIKFLFRHADFPGFSVFDVTSKAGVIIITINTKHPAQAHLFELLREGDPTVPESPALQGLKLLLTAWARMEDEASGEERDRLEDIRGDWGRIARDFMREVDE</sequence>
<name>A0A2W5N0G6_SPHMC</name>
<accession>A0A2W5N0G6</accession>
<feature type="region of interest" description="Disordered" evidence="1">
    <location>
        <begin position="415"/>
        <end position="467"/>
    </location>
</feature>
<protein>
    <submittedName>
        <fullName evidence="2">ATP-binding protein</fullName>
    </submittedName>
</protein>
<dbReference type="GO" id="GO:0005524">
    <property type="term" value="F:ATP binding"/>
    <property type="evidence" value="ECO:0007669"/>
    <property type="project" value="UniProtKB-KW"/>
</dbReference>
<evidence type="ECO:0000313" key="2">
    <source>
        <dbReference type="EMBL" id="PZQ23533.1"/>
    </source>
</evidence>
<organism evidence="2 3">
    <name type="scientific">Sphingopyxis macrogoltabida</name>
    <name type="common">Sphingomonas macrogoltabidus</name>
    <dbReference type="NCBI Taxonomy" id="33050"/>
    <lineage>
        <taxon>Bacteria</taxon>
        <taxon>Pseudomonadati</taxon>
        <taxon>Pseudomonadota</taxon>
        <taxon>Alphaproteobacteria</taxon>
        <taxon>Sphingomonadales</taxon>
        <taxon>Sphingomonadaceae</taxon>
        <taxon>Sphingopyxis</taxon>
    </lineage>
</organism>